<dbReference type="Gene3D" id="1.10.287.1080">
    <property type="entry name" value="MazG-like"/>
    <property type="match status" value="1"/>
</dbReference>
<evidence type="ECO:0000313" key="2">
    <source>
        <dbReference type="EMBL" id="UXD21667.1"/>
    </source>
</evidence>
<name>A0A977K9S5_9CREN</name>
<dbReference type="CDD" id="cd11535">
    <property type="entry name" value="NTP-PPase_SsMazG"/>
    <property type="match status" value="1"/>
</dbReference>
<proteinExistence type="predicted"/>
<dbReference type="AlphaFoldDB" id="A0A977K9S5"/>
<protein>
    <submittedName>
        <fullName evidence="2">Nucleotide pyrophosphohydrolase</fullName>
    </submittedName>
</protein>
<evidence type="ECO:0000313" key="3">
    <source>
        <dbReference type="Proteomes" id="UP001063698"/>
    </source>
</evidence>
<dbReference type="Pfam" id="PF03819">
    <property type="entry name" value="MazG"/>
    <property type="match status" value="1"/>
</dbReference>
<dbReference type="KEGG" id="ipc:IPA_06505"/>
<accession>A0A977K9S5</accession>
<organism evidence="2 3">
    <name type="scientific">Ignicoccus pacificus DSM 13166</name>
    <dbReference type="NCBI Taxonomy" id="940294"/>
    <lineage>
        <taxon>Archaea</taxon>
        <taxon>Thermoproteota</taxon>
        <taxon>Thermoprotei</taxon>
        <taxon>Desulfurococcales</taxon>
        <taxon>Desulfurococcaceae</taxon>
        <taxon>Ignicoccus</taxon>
    </lineage>
</organism>
<sequence length="90" mass="10516">MVGRVCDLKELQGRIEELFFKKDWNRGVEGTFLWFVEEVGELSEAILKGDRRKVEEEMADVLAWLLSLANLLNVDLCEVFDRKWGIKGRE</sequence>
<dbReference type="PANTHER" id="PTHR42702">
    <property type="entry name" value="NUCLEOTIDE PYROPHOSPHOHYDROLASE"/>
    <property type="match status" value="1"/>
</dbReference>
<evidence type="ECO:0000259" key="1">
    <source>
        <dbReference type="Pfam" id="PF03819"/>
    </source>
</evidence>
<dbReference type="PANTHER" id="PTHR42702:SF1">
    <property type="entry name" value="REGULATORY PROTEIN FOR BETA-LACTAMASE"/>
    <property type="match status" value="1"/>
</dbReference>
<reference evidence="2" key="1">
    <citation type="submission" date="2013-11" db="EMBL/GenBank/DDBJ databases">
        <title>Comparative genomics of Ignicoccus.</title>
        <authorList>
            <person name="Podar M."/>
        </authorList>
    </citation>
    <scope>NUCLEOTIDE SEQUENCE</scope>
    <source>
        <strain evidence="2">DSM 13166</strain>
    </source>
</reference>
<feature type="domain" description="NTP pyrophosphohydrolase MazG-like" evidence="1">
    <location>
        <begin position="29"/>
        <end position="82"/>
    </location>
</feature>
<keyword evidence="3" id="KW-1185">Reference proteome</keyword>
<gene>
    <name evidence="2" type="ORF">IPA_06505</name>
</gene>
<dbReference type="SUPFAM" id="SSF101386">
    <property type="entry name" value="all-alpha NTP pyrophosphatases"/>
    <property type="match status" value="1"/>
</dbReference>
<dbReference type="EMBL" id="CP006868">
    <property type="protein sequence ID" value="UXD21667.1"/>
    <property type="molecule type" value="Genomic_DNA"/>
</dbReference>
<dbReference type="InterPro" id="IPR004518">
    <property type="entry name" value="MazG-like_dom"/>
</dbReference>
<dbReference type="Proteomes" id="UP001063698">
    <property type="component" value="Chromosome"/>
</dbReference>